<proteinExistence type="predicted"/>
<organism evidence="1 2">
    <name type="scientific">Mucuna pruriens</name>
    <name type="common">Velvet bean</name>
    <name type="synonym">Dolichos pruriens</name>
    <dbReference type="NCBI Taxonomy" id="157652"/>
    <lineage>
        <taxon>Eukaryota</taxon>
        <taxon>Viridiplantae</taxon>
        <taxon>Streptophyta</taxon>
        <taxon>Embryophyta</taxon>
        <taxon>Tracheophyta</taxon>
        <taxon>Spermatophyta</taxon>
        <taxon>Magnoliopsida</taxon>
        <taxon>eudicotyledons</taxon>
        <taxon>Gunneridae</taxon>
        <taxon>Pentapetalae</taxon>
        <taxon>rosids</taxon>
        <taxon>fabids</taxon>
        <taxon>Fabales</taxon>
        <taxon>Fabaceae</taxon>
        <taxon>Papilionoideae</taxon>
        <taxon>50 kb inversion clade</taxon>
        <taxon>NPAAA clade</taxon>
        <taxon>indigoferoid/millettioid clade</taxon>
        <taxon>Phaseoleae</taxon>
        <taxon>Mucuna</taxon>
    </lineage>
</organism>
<dbReference type="AlphaFoldDB" id="A0A371GKF9"/>
<evidence type="ECO:0000313" key="2">
    <source>
        <dbReference type="Proteomes" id="UP000257109"/>
    </source>
</evidence>
<gene>
    <name evidence="1" type="ORF">CR513_27081</name>
</gene>
<sequence length="142" mass="16469">IKGKGCHKEHGSKRSSLDTHLYILNNIEEVLPYLSTYQDILKKKNPQINEKWINNENNKSFLNWFKGQNLNEDTKQDNKSTMQNNGVMVMVESMHLSTKKDKNPIMASICYFGCLSLNVSELIATQVYKLMNYLGRPRQGWL</sequence>
<dbReference type="Proteomes" id="UP000257109">
    <property type="component" value="Unassembled WGS sequence"/>
</dbReference>
<name>A0A371GKF9_MUCPR</name>
<accession>A0A371GKF9</accession>
<keyword evidence="2" id="KW-1185">Reference proteome</keyword>
<comment type="caution">
    <text evidence="1">The sequence shown here is derived from an EMBL/GenBank/DDBJ whole genome shotgun (WGS) entry which is preliminary data.</text>
</comment>
<dbReference type="PANTHER" id="PTHR48451">
    <property type="entry name" value="DUF4218 DOMAIN-CONTAINING PROTEIN"/>
    <property type="match status" value="1"/>
</dbReference>
<dbReference type="PANTHER" id="PTHR48451:SF1">
    <property type="entry name" value="DUF4218 DOMAIN-CONTAINING PROTEIN"/>
    <property type="match status" value="1"/>
</dbReference>
<feature type="non-terminal residue" evidence="1">
    <location>
        <position position="142"/>
    </location>
</feature>
<feature type="non-terminal residue" evidence="1">
    <location>
        <position position="1"/>
    </location>
</feature>
<reference evidence="1" key="1">
    <citation type="submission" date="2018-05" db="EMBL/GenBank/DDBJ databases">
        <title>Draft genome of Mucuna pruriens seed.</title>
        <authorList>
            <person name="Nnadi N.E."/>
            <person name="Vos R."/>
            <person name="Hasami M.H."/>
            <person name="Devisetty U.K."/>
            <person name="Aguiy J.C."/>
        </authorList>
    </citation>
    <scope>NUCLEOTIDE SEQUENCE [LARGE SCALE GENOMIC DNA]</scope>
    <source>
        <strain evidence="1">JCA_2017</strain>
    </source>
</reference>
<dbReference type="EMBL" id="QJKJ01005232">
    <property type="protein sequence ID" value="RDX91010.1"/>
    <property type="molecule type" value="Genomic_DNA"/>
</dbReference>
<protein>
    <submittedName>
        <fullName evidence="1">Uncharacterized protein</fullName>
    </submittedName>
</protein>
<evidence type="ECO:0000313" key="1">
    <source>
        <dbReference type="EMBL" id="RDX91010.1"/>
    </source>
</evidence>